<dbReference type="InterPro" id="IPR004474">
    <property type="entry name" value="LytR_CpsA_psr"/>
</dbReference>
<reference evidence="6 7" key="1">
    <citation type="submission" date="2015-02" db="EMBL/GenBank/DDBJ databases">
        <title>Draft genome sequence of Kitasatospora griseola MF730-N6, a bafilomycin, terpentecin and satosporin producer.</title>
        <authorList>
            <person name="Arens J.C."/>
            <person name="Haltli B."/>
            <person name="Kerr R.G."/>
        </authorList>
    </citation>
    <scope>NUCLEOTIDE SEQUENCE [LARGE SCALE GENOMIC DNA]</scope>
    <source>
        <strain evidence="6 7">MF730-N6</strain>
    </source>
</reference>
<keyword evidence="7" id="KW-1185">Reference proteome</keyword>
<gene>
    <name evidence="6" type="ORF">TR51_22795</name>
</gene>
<evidence type="ECO:0000259" key="4">
    <source>
        <dbReference type="Pfam" id="PF03816"/>
    </source>
</evidence>
<dbReference type="Pfam" id="PF13399">
    <property type="entry name" value="LytR_C"/>
    <property type="match status" value="1"/>
</dbReference>
<evidence type="ECO:0000313" key="6">
    <source>
        <dbReference type="EMBL" id="KIQ62031.1"/>
    </source>
</evidence>
<feature type="domain" description="LytR/CpsA/Psr regulator C-terminal" evidence="5">
    <location>
        <begin position="400"/>
        <end position="482"/>
    </location>
</feature>
<dbReference type="OrthoDB" id="9782542at2"/>
<dbReference type="STRING" id="2064.TR51_22795"/>
<keyword evidence="3" id="KW-1133">Transmembrane helix</keyword>
<keyword evidence="3" id="KW-0812">Transmembrane</keyword>
<dbReference type="NCBIfam" id="TIGR00350">
    <property type="entry name" value="lytR_cpsA_psr"/>
    <property type="match status" value="1"/>
</dbReference>
<evidence type="ECO:0000256" key="3">
    <source>
        <dbReference type="SAM" id="Phobius"/>
    </source>
</evidence>
<dbReference type="InterPro" id="IPR050922">
    <property type="entry name" value="LytR/CpsA/Psr_CW_biosynth"/>
</dbReference>
<dbReference type="AlphaFoldDB" id="A0A0D0NSB7"/>
<dbReference type="Proteomes" id="UP000032066">
    <property type="component" value="Unassembled WGS sequence"/>
</dbReference>
<feature type="region of interest" description="Disordered" evidence="2">
    <location>
        <begin position="487"/>
        <end position="528"/>
    </location>
</feature>
<dbReference type="PANTHER" id="PTHR33392">
    <property type="entry name" value="POLYISOPRENYL-TEICHOIC ACID--PEPTIDOGLYCAN TEICHOIC ACID TRANSFERASE TAGU"/>
    <property type="match status" value="1"/>
</dbReference>
<sequence>MTDATQSPAAAPPRGRRGRRIAQGLGATAAVLVVVAAGLGTWYYQRLDHNITTFAPEGIASSRPPAGPLAPTGGHPVNVLLLGSDTRSDGNSDLGGGDEGVGHSDTAILLHVYADHKHAVGVSIPRDTLVTIPPCRLADGRWTTARANQMFNSAFTIGEFKNGNPACTQNTVEELTGLRVDHTLVVDFKGFSSITQAVGGVDVCVPNDVDSYGIHLTKGRQTVAGQQAVDYVRARHGLGDSSDIGRMRRQQAFMSSLIKKVQGEGFDLTTLLPLADAATKSLTVDPDLGSPYKLAEFAQSLKDIKLADIQFVTLPWRFQGARVAVVQPDADILWNLIRQDRTLDGRLTGDLANPSPSAGPSGGPAAGASGSPSAGASASPSSGASGGPSASGGSDSANLDVPIVVHNAGKSAGLAGRTALALRGNGYRDITIGQNTPARSTTLIEYPLDLRPAADRLAQLYPGAELRAVPKSDAIVLTLGQDRAGTDALGAPDSGSSAGTAVPSDIPSGITENTRPADSDLCSDLSFG</sequence>
<comment type="caution">
    <text evidence="6">The sequence shown here is derived from an EMBL/GenBank/DDBJ whole genome shotgun (WGS) entry which is preliminary data.</text>
</comment>
<dbReference type="PATRIC" id="fig|2064.6.peg.4898"/>
<dbReference type="EMBL" id="JXZB01000004">
    <property type="protein sequence ID" value="KIQ62031.1"/>
    <property type="molecule type" value="Genomic_DNA"/>
</dbReference>
<evidence type="ECO:0000256" key="1">
    <source>
        <dbReference type="ARBA" id="ARBA00006068"/>
    </source>
</evidence>
<evidence type="ECO:0000256" key="2">
    <source>
        <dbReference type="SAM" id="MobiDB-lite"/>
    </source>
</evidence>
<name>A0A0D0NSB7_KITGR</name>
<feature type="compositionally biased region" description="Low complexity" evidence="2">
    <location>
        <begin position="366"/>
        <end position="383"/>
    </location>
</feature>
<dbReference type="Gene3D" id="3.30.70.2390">
    <property type="match status" value="1"/>
</dbReference>
<organism evidence="6 7">
    <name type="scientific">Kitasatospora griseola</name>
    <name type="common">Streptomyces griseolosporeus</name>
    <dbReference type="NCBI Taxonomy" id="2064"/>
    <lineage>
        <taxon>Bacteria</taxon>
        <taxon>Bacillati</taxon>
        <taxon>Actinomycetota</taxon>
        <taxon>Actinomycetes</taxon>
        <taxon>Kitasatosporales</taxon>
        <taxon>Streptomycetaceae</taxon>
        <taxon>Kitasatospora</taxon>
    </lineage>
</organism>
<comment type="similarity">
    <text evidence="1">Belongs to the LytR/CpsA/Psr (LCP) family.</text>
</comment>
<protein>
    <recommendedName>
        <fullName evidence="8">Transcriptional regulator</fullName>
    </recommendedName>
</protein>
<feature type="transmembrane region" description="Helical" evidence="3">
    <location>
        <begin position="21"/>
        <end position="44"/>
    </location>
</feature>
<feature type="domain" description="Cell envelope-related transcriptional attenuator" evidence="4">
    <location>
        <begin position="103"/>
        <end position="262"/>
    </location>
</feature>
<keyword evidence="3" id="KW-0472">Membrane</keyword>
<dbReference type="PANTHER" id="PTHR33392:SF6">
    <property type="entry name" value="POLYISOPRENYL-TEICHOIC ACID--PEPTIDOGLYCAN TEICHOIC ACID TRANSFERASE TAGU"/>
    <property type="match status" value="1"/>
</dbReference>
<evidence type="ECO:0008006" key="8">
    <source>
        <dbReference type="Google" id="ProtNLM"/>
    </source>
</evidence>
<evidence type="ECO:0000313" key="7">
    <source>
        <dbReference type="Proteomes" id="UP000032066"/>
    </source>
</evidence>
<dbReference type="RefSeq" id="WP_043913842.1">
    <property type="nucleotide sequence ID" value="NZ_JXZB01000004.1"/>
</dbReference>
<feature type="region of interest" description="Disordered" evidence="2">
    <location>
        <begin position="347"/>
        <end position="394"/>
    </location>
</feature>
<evidence type="ECO:0000259" key="5">
    <source>
        <dbReference type="Pfam" id="PF13399"/>
    </source>
</evidence>
<proteinExistence type="inferred from homology"/>
<dbReference type="Gene3D" id="3.40.630.190">
    <property type="entry name" value="LCP protein"/>
    <property type="match status" value="1"/>
</dbReference>
<dbReference type="InterPro" id="IPR027381">
    <property type="entry name" value="LytR/CpsA/Psr_C"/>
</dbReference>
<dbReference type="Pfam" id="PF03816">
    <property type="entry name" value="LytR_cpsA_psr"/>
    <property type="match status" value="1"/>
</dbReference>
<accession>A0A0D0NSB7</accession>